<proteinExistence type="predicted"/>
<dbReference type="OrthoDB" id="10042665at2759"/>
<dbReference type="SMART" id="SM00382">
    <property type="entry name" value="AAA"/>
    <property type="match status" value="1"/>
</dbReference>
<keyword evidence="5" id="KW-1185">Reference proteome</keyword>
<dbReference type="GO" id="GO:0016887">
    <property type="term" value="F:ATP hydrolysis activity"/>
    <property type="evidence" value="ECO:0007669"/>
    <property type="project" value="InterPro"/>
</dbReference>
<evidence type="ECO:0000259" key="3">
    <source>
        <dbReference type="SMART" id="SM00382"/>
    </source>
</evidence>
<keyword evidence="2" id="KW-0472">Membrane</keyword>
<gene>
    <name evidence="4" type="ORF">N7482_000333</name>
</gene>
<comment type="caution">
    <text evidence="4">The sequence shown here is derived from an EMBL/GenBank/DDBJ whole genome shotgun (WGS) entry which is preliminary data.</text>
</comment>
<reference evidence="4" key="1">
    <citation type="submission" date="2022-11" db="EMBL/GenBank/DDBJ databases">
        <authorList>
            <person name="Petersen C."/>
        </authorList>
    </citation>
    <scope>NUCLEOTIDE SEQUENCE</scope>
    <source>
        <strain evidence="4">IBT 26290</strain>
    </source>
</reference>
<feature type="compositionally biased region" description="Basic and acidic residues" evidence="1">
    <location>
        <begin position="10"/>
        <end position="34"/>
    </location>
</feature>
<feature type="domain" description="AAA+ ATPase" evidence="3">
    <location>
        <begin position="427"/>
        <end position="554"/>
    </location>
</feature>
<dbReference type="GeneID" id="81421634"/>
<keyword evidence="2" id="KW-1133">Transmembrane helix</keyword>
<dbReference type="RefSeq" id="XP_056546064.1">
    <property type="nucleotide sequence ID" value="XM_056682458.1"/>
</dbReference>
<evidence type="ECO:0000256" key="2">
    <source>
        <dbReference type="SAM" id="Phobius"/>
    </source>
</evidence>
<dbReference type="SUPFAM" id="SSF52540">
    <property type="entry name" value="P-loop containing nucleoside triphosphate hydrolases"/>
    <property type="match status" value="1"/>
</dbReference>
<evidence type="ECO:0000256" key="1">
    <source>
        <dbReference type="SAM" id="MobiDB-lite"/>
    </source>
</evidence>
<feature type="region of interest" description="Disordered" evidence="1">
    <location>
        <begin position="1"/>
        <end position="34"/>
    </location>
</feature>
<dbReference type="PANTHER" id="PTHR46411">
    <property type="entry name" value="FAMILY ATPASE, PUTATIVE-RELATED"/>
    <property type="match status" value="1"/>
</dbReference>
<accession>A0A9W9LS22</accession>
<dbReference type="InterPro" id="IPR003959">
    <property type="entry name" value="ATPase_AAA_core"/>
</dbReference>
<dbReference type="InterPro" id="IPR027417">
    <property type="entry name" value="P-loop_NTPase"/>
</dbReference>
<sequence length="739" mass="82987">MDPSTGVEPPTEKEPEHENDVDNGQEKEERQPIVRVDQMKKQRFRYVKSSKPKSRSQAFSRYVIIVARRISAQGVFTGEYVVDIRGKHLQQIISEAYQDMPSIPFSSLITLEKEELKLLFYERVTFARKLQNAQQTETSGSDPILRAMIFELTALVSFIDEHFSSVTYELSQLPTDRVTYDLLWTLFRPNTRVFGMGTLREERVFRLSTSGYKQSQDGSSSFILEMDYLDFNGHSMGWVEPTIYGIGSFHGSKPICQLPFFPIVYHENCARLERKLVQRGERLLGLHISGHLQEYKGHAIDGDEGHGNGRVQKFTVNGRVMLDPVTFDNTKPNNDLLPSISTPINTQSLAEDQMGLLSPILYGFSLTEKRWGGFDVMHLQNVEWNKRIDEMLVLPEDRKDFVKSLVKSQRLDSGSDSFDDFVRNKGKGLVGLLAGPPGVGKTLTAEVVAEITRRPLYMISSGELGQSTSALEKNLASALALAETWKAVLLLDEADVFLSERDNVNLTRNAITSIFLRDLEYYQGIILLTTNRMSSIDPAFQSRIHFCFEYDDLSELARRQIWSQFLSRSASHFVSEEEIIELSKLPMNGRQIKNAMKVSTTVAKERKVSLTKNIITQALTLSGSSWRKLPPADRALPTDSDLSDLVARVITDISKLDPSSASSGETRANSGSAVSPAHTLTKPQIGFLSCTVFLIIITAFQLWSLQDVPNLIFKIKLTLMLASVSAAVVIFPMVLGCLI</sequence>
<dbReference type="InterPro" id="IPR054289">
    <property type="entry name" value="DUF7025"/>
</dbReference>
<organism evidence="4 5">
    <name type="scientific">Penicillium canariense</name>
    <dbReference type="NCBI Taxonomy" id="189055"/>
    <lineage>
        <taxon>Eukaryota</taxon>
        <taxon>Fungi</taxon>
        <taxon>Dikarya</taxon>
        <taxon>Ascomycota</taxon>
        <taxon>Pezizomycotina</taxon>
        <taxon>Eurotiomycetes</taxon>
        <taxon>Eurotiomycetidae</taxon>
        <taxon>Eurotiales</taxon>
        <taxon>Aspergillaceae</taxon>
        <taxon>Penicillium</taxon>
    </lineage>
</organism>
<evidence type="ECO:0000313" key="5">
    <source>
        <dbReference type="Proteomes" id="UP001149163"/>
    </source>
</evidence>
<reference evidence="4" key="2">
    <citation type="journal article" date="2023" name="IMA Fungus">
        <title>Comparative genomic study of the Penicillium genus elucidates a diverse pangenome and 15 lateral gene transfer events.</title>
        <authorList>
            <person name="Petersen C."/>
            <person name="Sorensen T."/>
            <person name="Nielsen M.R."/>
            <person name="Sondergaard T.E."/>
            <person name="Sorensen J.L."/>
            <person name="Fitzpatrick D.A."/>
            <person name="Frisvad J.C."/>
            <person name="Nielsen K.L."/>
        </authorList>
    </citation>
    <scope>NUCLEOTIDE SEQUENCE</scope>
    <source>
        <strain evidence="4">IBT 26290</strain>
    </source>
</reference>
<keyword evidence="2" id="KW-0812">Transmembrane</keyword>
<feature type="transmembrane region" description="Helical" evidence="2">
    <location>
        <begin position="717"/>
        <end position="735"/>
    </location>
</feature>
<dbReference type="AlphaFoldDB" id="A0A9W9LS22"/>
<dbReference type="Gene3D" id="3.40.50.300">
    <property type="entry name" value="P-loop containing nucleotide triphosphate hydrolases"/>
    <property type="match status" value="1"/>
</dbReference>
<dbReference type="Pfam" id="PF00004">
    <property type="entry name" value="AAA"/>
    <property type="match status" value="1"/>
</dbReference>
<dbReference type="PANTHER" id="PTHR46411:SF3">
    <property type="entry name" value="AAA+ ATPASE DOMAIN-CONTAINING PROTEIN"/>
    <property type="match status" value="1"/>
</dbReference>
<dbReference type="GO" id="GO:0005524">
    <property type="term" value="F:ATP binding"/>
    <property type="evidence" value="ECO:0007669"/>
    <property type="project" value="InterPro"/>
</dbReference>
<dbReference type="InterPro" id="IPR003593">
    <property type="entry name" value="AAA+_ATPase"/>
</dbReference>
<dbReference type="CDD" id="cd19481">
    <property type="entry name" value="RecA-like_protease"/>
    <property type="match status" value="1"/>
</dbReference>
<dbReference type="Pfam" id="PF22942">
    <property type="entry name" value="DUF7025"/>
    <property type="match status" value="1"/>
</dbReference>
<dbReference type="Proteomes" id="UP001149163">
    <property type="component" value="Unassembled WGS sequence"/>
</dbReference>
<name>A0A9W9LS22_9EURO</name>
<protein>
    <recommendedName>
        <fullName evidence="3">AAA+ ATPase domain-containing protein</fullName>
    </recommendedName>
</protein>
<feature type="transmembrane region" description="Helical" evidence="2">
    <location>
        <begin position="685"/>
        <end position="705"/>
    </location>
</feature>
<evidence type="ECO:0000313" key="4">
    <source>
        <dbReference type="EMBL" id="KAJ5174456.1"/>
    </source>
</evidence>
<dbReference type="EMBL" id="JAPQKN010000001">
    <property type="protein sequence ID" value="KAJ5174456.1"/>
    <property type="molecule type" value="Genomic_DNA"/>
</dbReference>